<keyword evidence="2" id="KW-0521">NADP</keyword>
<organism evidence="5 6">
    <name type="scientific">Gibberella nygamai</name>
    <name type="common">Bean root rot disease fungus</name>
    <name type="synonym">Fusarium nygamai</name>
    <dbReference type="NCBI Taxonomy" id="42673"/>
    <lineage>
        <taxon>Eukaryota</taxon>
        <taxon>Fungi</taxon>
        <taxon>Dikarya</taxon>
        <taxon>Ascomycota</taxon>
        <taxon>Pezizomycotina</taxon>
        <taxon>Sordariomycetes</taxon>
        <taxon>Hypocreomycetidae</taxon>
        <taxon>Hypocreales</taxon>
        <taxon>Nectriaceae</taxon>
        <taxon>Fusarium</taxon>
        <taxon>Fusarium fujikuroi species complex</taxon>
    </lineage>
</organism>
<dbReference type="PRINTS" id="PR00081">
    <property type="entry name" value="GDHRDH"/>
</dbReference>
<dbReference type="Pfam" id="PF00106">
    <property type="entry name" value="adh_short"/>
    <property type="match status" value="1"/>
</dbReference>
<dbReference type="PRINTS" id="PR00080">
    <property type="entry name" value="SDRFAMILY"/>
</dbReference>
<keyword evidence="4" id="KW-0732">Signal</keyword>
<evidence type="ECO:0000313" key="5">
    <source>
        <dbReference type="EMBL" id="PNP86518.1"/>
    </source>
</evidence>
<protein>
    <submittedName>
        <fullName evidence="5">Uncharacterized protein</fullName>
    </submittedName>
</protein>
<dbReference type="InterPro" id="IPR036291">
    <property type="entry name" value="NAD(P)-bd_dom_sf"/>
</dbReference>
<evidence type="ECO:0000256" key="4">
    <source>
        <dbReference type="SAM" id="SignalP"/>
    </source>
</evidence>
<evidence type="ECO:0000256" key="2">
    <source>
        <dbReference type="ARBA" id="ARBA00022857"/>
    </source>
</evidence>
<dbReference type="PANTHER" id="PTHR42760:SF127">
    <property type="entry name" value="3-KETOACYL-ACYL CARRIER PROTEIN REDUCTASE-RELATED"/>
    <property type="match status" value="1"/>
</dbReference>
<dbReference type="Proteomes" id="UP000236664">
    <property type="component" value="Unassembled WGS sequence"/>
</dbReference>
<name>A0A2K0WW67_GIBNY</name>
<dbReference type="GO" id="GO:0048038">
    <property type="term" value="F:quinone binding"/>
    <property type="evidence" value="ECO:0007669"/>
    <property type="project" value="TreeGrafter"/>
</dbReference>
<dbReference type="STRING" id="42673.A0A2K0WW67"/>
<dbReference type="SUPFAM" id="SSF51735">
    <property type="entry name" value="NAD(P)-binding Rossmann-fold domains"/>
    <property type="match status" value="1"/>
</dbReference>
<comment type="similarity">
    <text evidence="1 3">Belongs to the short-chain dehydrogenases/reductases (SDR) family.</text>
</comment>
<reference evidence="5 6" key="1">
    <citation type="submission" date="2017-06" db="EMBL/GenBank/DDBJ databases">
        <title>Genome of Fusarium nygamai isolate CS10214.</title>
        <authorList>
            <person name="Gardiner D.M."/>
            <person name="Obanor F."/>
            <person name="Kazan K."/>
        </authorList>
    </citation>
    <scope>NUCLEOTIDE SEQUENCE [LARGE SCALE GENOMIC DNA]</scope>
    <source>
        <strain evidence="5 6">CS10214</strain>
    </source>
</reference>
<keyword evidence="6" id="KW-1185">Reference proteome</keyword>
<dbReference type="GO" id="GO:0006633">
    <property type="term" value="P:fatty acid biosynthetic process"/>
    <property type="evidence" value="ECO:0007669"/>
    <property type="project" value="TreeGrafter"/>
</dbReference>
<dbReference type="PANTHER" id="PTHR42760">
    <property type="entry name" value="SHORT-CHAIN DEHYDROGENASES/REDUCTASES FAMILY MEMBER"/>
    <property type="match status" value="1"/>
</dbReference>
<sequence length="265" mass="27932">MAAPFLPLSVLVTGAAGGLGKVIAEAYLDAGASVAICDVNQGRLSEISALWTQKYADRCIIRQADVSSLQDMEGLVQAITSKFGRLDILINNAAILDKFDPAGTCPPELWNKVLQVNLTGSFISTKVAVNTMTSQLPPGGTIIQMGSNASVCGIDGGLAYTVSKHGVLALMRNTAAFYLDQNITCTMLQLGGLSQTNIQDSMAEGVNEEGLALLGKHIPGFERGSTDVPLEDVAKFCLFLTADRSVAKTLNGALVPFNRNWPAGI</sequence>
<evidence type="ECO:0000256" key="1">
    <source>
        <dbReference type="ARBA" id="ARBA00006484"/>
    </source>
</evidence>
<comment type="caution">
    <text evidence="5">The sequence shown here is derived from an EMBL/GenBank/DDBJ whole genome shotgun (WGS) entry which is preliminary data.</text>
</comment>
<dbReference type="GO" id="GO:0016616">
    <property type="term" value="F:oxidoreductase activity, acting on the CH-OH group of donors, NAD or NADP as acceptor"/>
    <property type="evidence" value="ECO:0007669"/>
    <property type="project" value="TreeGrafter"/>
</dbReference>
<dbReference type="EMBL" id="MTQA01000012">
    <property type="protein sequence ID" value="PNP86518.1"/>
    <property type="molecule type" value="Genomic_DNA"/>
</dbReference>
<accession>A0A2K0WW67</accession>
<evidence type="ECO:0000256" key="3">
    <source>
        <dbReference type="RuleBase" id="RU000363"/>
    </source>
</evidence>
<dbReference type="OrthoDB" id="47007at2759"/>
<dbReference type="InterPro" id="IPR002347">
    <property type="entry name" value="SDR_fam"/>
</dbReference>
<proteinExistence type="inferred from homology"/>
<dbReference type="InterPro" id="IPR020904">
    <property type="entry name" value="Sc_DH/Rdtase_CS"/>
</dbReference>
<gene>
    <name evidence="5" type="ORF">FNYG_00220</name>
</gene>
<feature type="chain" id="PRO_5014408412" evidence="4">
    <location>
        <begin position="21"/>
        <end position="265"/>
    </location>
</feature>
<feature type="signal peptide" evidence="4">
    <location>
        <begin position="1"/>
        <end position="20"/>
    </location>
</feature>
<evidence type="ECO:0000313" key="6">
    <source>
        <dbReference type="Proteomes" id="UP000236664"/>
    </source>
</evidence>
<dbReference type="AlphaFoldDB" id="A0A2K0WW67"/>
<dbReference type="PROSITE" id="PS00061">
    <property type="entry name" value="ADH_SHORT"/>
    <property type="match status" value="1"/>
</dbReference>
<dbReference type="CDD" id="cd05233">
    <property type="entry name" value="SDR_c"/>
    <property type="match status" value="1"/>
</dbReference>
<dbReference type="Gene3D" id="3.40.50.720">
    <property type="entry name" value="NAD(P)-binding Rossmann-like Domain"/>
    <property type="match status" value="1"/>
</dbReference>